<reference evidence="2" key="1">
    <citation type="submission" date="2024-06" db="EMBL/GenBank/DDBJ databases">
        <title>A Novel Isolate, Dehalogenimonas sp. Strain 4OHTPN, Dechlorinates Aromatic 4 Hydroxy chlorothalonil by a Novel Reductive Dehalogenase.</title>
        <authorList>
            <person name="Liu G."/>
        </authorList>
    </citation>
    <scope>NUCLEOTIDE SEQUENCE</scope>
    <source>
        <strain evidence="2">4OHTPN</strain>
    </source>
</reference>
<sequence length="160" mass="16965">MSSNAVIFISVASVLSAVSFILDRQKTIAGFKKGWQMFRKLLLPFLNILIVVSIAIYLIPPSAIDEYLGAGSGIGGFFIAAIVGSVAFIPPFISYPIAAGLLQQGASYAVVATLMTTLIMVGIVTLPLEIQYFGRRAAVARNILNFFAAIIIGLAIGVIL</sequence>
<feature type="transmembrane region" description="Helical" evidence="1">
    <location>
        <begin position="6"/>
        <end position="22"/>
    </location>
</feature>
<organism evidence="2">
    <name type="scientific">Dehalogenimonas sp. 4OHTPN</name>
    <dbReference type="NCBI Taxonomy" id="3166643"/>
    <lineage>
        <taxon>Bacteria</taxon>
        <taxon>Bacillati</taxon>
        <taxon>Chloroflexota</taxon>
        <taxon>Dehalococcoidia</taxon>
        <taxon>Dehalococcoidales</taxon>
        <taxon>Dehalococcoidaceae</taxon>
        <taxon>Dehalogenimonas</taxon>
    </lineage>
</organism>
<feature type="transmembrane region" description="Helical" evidence="1">
    <location>
        <begin position="72"/>
        <end position="93"/>
    </location>
</feature>
<dbReference type="RefSeq" id="WP_353713743.1">
    <property type="nucleotide sequence ID" value="NZ_CP159307.1"/>
</dbReference>
<feature type="transmembrane region" description="Helical" evidence="1">
    <location>
        <begin position="105"/>
        <end position="126"/>
    </location>
</feature>
<protein>
    <submittedName>
        <fullName evidence="2">Permease</fullName>
    </submittedName>
</protein>
<dbReference type="EMBL" id="CP159307">
    <property type="protein sequence ID" value="XCH32463.1"/>
    <property type="molecule type" value="Genomic_DNA"/>
</dbReference>
<keyword evidence="1" id="KW-0472">Membrane</keyword>
<evidence type="ECO:0000313" key="2">
    <source>
        <dbReference type="EMBL" id="XCH32463.1"/>
    </source>
</evidence>
<keyword evidence="1" id="KW-0812">Transmembrane</keyword>
<feature type="transmembrane region" description="Helical" evidence="1">
    <location>
        <begin position="42"/>
        <end position="60"/>
    </location>
</feature>
<keyword evidence="1" id="KW-1133">Transmembrane helix</keyword>
<feature type="transmembrane region" description="Helical" evidence="1">
    <location>
        <begin position="138"/>
        <end position="159"/>
    </location>
</feature>
<dbReference type="AlphaFoldDB" id="A0AAU8G9L2"/>
<gene>
    <name evidence="2" type="ORF">ABV300_04610</name>
</gene>
<proteinExistence type="predicted"/>
<name>A0AAU8G9L2_9CHLR</name>
<evidence type="ECO:0000256" key="1">
    <source>
        <dbReference type="SAM" id="Phobius"/>
    </source>
</evidence>
<accession>A0AAU8G9L2</accession>